<dbReference type="InterPro" id="IPR057926">
    <property type="entry name" value="QRICH1_dom"/>
</dbReference>
<evidence type="ECO:0000259" key="4">
    <source>
        <dbReference type="Pfam" id="PF12012"/>
    </source>
</evidence>
<dbReference type="PANTHER" id="PTHR45736">
    <property type="entry name" value="ZINC FINGER MYM-TYPE PROTEIN"/>
    <property type="match status" value="1"/>
</dbReference>
<keyword evidence="3" id="KW-0832">Ubl conjugation</keyword>
<dbReference type="Ensembl" id="ENSPNYT00000013102.1">
    <property type="protein sequence ID" value="ENSPNYP00000012788.1"/>
    <property type="gene ID" value="ENSPNYG00000009670.1"/>
</dbReference>
<organism evidence="6">
    <name type="scientific">Pundamilia nyererei</name>
    <dbReference type="NCBI Taxonomy" id="303518"/>
    <lineage>
        <taxon>Eukaryota</taxon>
        <taxon>Metazoa</taxon>
        <taxon>Chordata</taxon>
        <taxon>Craniata</taxon>
        <taxon>Vertebrata</taxon>
        <taxon>Euteleostomi</taxon>
        <taxon>Actinopterygii</taxon>
        <taxon>Neopterygii</taxon>
        <taxon>Teleostei</taxon>
        <taxon>Neoteleostei</taxon>
        <taxon>Acanthomorphata</taxon>
        <taxon>Ovalentaria</taxon>
        <taxon>Cichlomorphae</taxon>
        <taxon>Cichliformes</taxon>
        <taxon>Cichlidae</taxon>
        <taxon>African cichlids</taxon>
        <taxon>Pseudocrenilabrinae</taxon>
        <taxon>Haplochromini</taxon>
        <taxon>Pundamilia</taxon>
    </lineage>
</organism>
<protein>
    <submittedName>
        <fullName evidence="6">Glutamine rich 1</fullName>
    </submittedName>
</protein>
<evidence type="ECO:0000256" key="3">
    <source>
        <dbReference type="ARBA" id="ARBA00022843"/>
    </source>
</evidence>
<name>A0A3B4FT41_9CICH</name>
<feature type="domain" description="ZMYM2-like/QRICH1 C-terminal" evidence="4">
    <location>
        <begin position="548"/>
        <end position="706"/>
    </location>
</feature>
<sequence>MNEQESGVVSFDEYVRQKARTVPQHRMKEFLESLAKGPEVLQEFSQQEGAATSTAMVYHQQGANCIYTDSTEVAGSLLELACPVRHFILGVELCCLVVQVTSTEMSPQLHQGSEQQLQVQVSFFLFQLLLLLVESSASISPYPTLSSSFTQTLKLQGMQHIQLPGGQQIQLQAGQQIQLQGGQQIQIQTIETMTPAQQQDSTREAERRPSTIPTVLQPAKKRKMDVPLAVSYAVPQGQQVATVLAIPQGQQQSYVSLRPDLLTVDSAQLYSTTGTITGPQGETWTIPVYSTPQQQGVTHIAIPQETYSTVQVTTANGKDKMSPNSTSRSADVHSATTATQEEIVQTLFPAQFMNGNIHIPVAVQTVGGTYNTTQSVQIWDPNQQQSQGEDGQDQQLHLQVRKDSVLQLYSPPTEILVPVCLKPEEGLEVWRLWVKRKNAELSKRETTKLAPIGRRQPLRFQEDLVSSAVAELNLGLSLMTQEARGSEDEQFAPDVLYYVFLCIQKYLSENGRVDDIFNDPYYTRFCESLHKILHDWKPTVHPLGYIIPSHVTEEMLWECKQLGAHSPSTLLTTLMYFNTKYFRLITPEQHMKVAFSKVLRHSRKNPTNAKDKATSIRLLKGQGLHSAGQKGTDDMYEEQIEDPANPLRCPIKLYDFYLFKCPQSVKGRNDAYYMTPEPVVAPNSPMWYSSQPLTIQQVEQMLSRIIVVREIQEIICVVPENVS</sequence>
<dbReference type="PANTHER" id="PTHR45736:SF8">
    <property type="entry name" value="TRANSCRIPTIONAL REGULATOR QRICH1"/>
    <property type="match status" value="1"/>
</dbReference>
<evidence type="ECO:0000256" key="2">
    <source>
        <dbReference type="ARBA" id="ARBA00022553"/>
    </source>
</evidence>
<dbReference type="Pfam" id="PF25561">
    <property type="entry name" value="QRICH1"/>
    <property type="match status" value="1"/>
</dbReference>
<dbReference type="InterPro" id="IPR051284">
    <property type="entry name" value="ZnF_MYMT-QRICH1"/>
</dbReference>
<keyword evidence="1" id="KW-1017">Isopeptide bond</keyword>
<keyword evidence="2" id="KW-0597">Phosphoprotein</keyword>
<proteinExistence type="predicted"/>
<accession>A0A3B4FT41</accession>
<dbReference type="InterPro" id="IPR021893">
    <property type="entry name" value="ZMYM2-like_C"/>
</dbReference>
<evidence type="ECO:0000313" key="6">
    <source>
        <dbReference type="Ensembl" id="ENSPNYP00000012788.1"/>
    </source>
</evidence>
<dbReference type="GeneTree" id="ENSGT00940000155241"/>
<dbReference type="Pfam" id="PF12012">
    <property type="entry name" value="DUF3504"/>
    <property type="match status" value="1"/>
</dbReference>
<reference evidence="6" key="1">
    <citation type="submission" date="2023-09" db="UniProtKB">
        <authorList>
            <consortium name="Ensembl"/>
        </authorList>
    </citation>
    <scope>IDENTIFICATION</scope>
</reference>
<evidence type="ECO:0000259" key="5">
    <source>
        <dbReference type="Pfam" id="PF25561"/>
    </source>
</evidence>
<evidence type="ECO:0000256" key="1">
    <source>
        <dbReference type="ARBA" id="ARBA00022499"/>
    </source>
</evidence>
<dbReference type="AlphaFoldDB" id="A0A3B4FT41"/>
<feature type="domain" description="QRICH1-like" evidence="5">
    <location>
        <begin position="421"/>
        <end position="536"/>
    </location>
</feature>